<comment type="caution">
    <text evidence="2">The sequence shown here is derived from an EMBL/GenBank/DDBJ whole genome shotgun (WGS) entry which is preliminary data.</text>
</comment>
<name>A0AA88LP07_TACVA</name>
<protein>
    <submittedName>
        <fullName evidence="2">Uncharacterized protein</fullName>
    </submittedName>
</protein>
<dbReference type="EMBL" id="JAVHJS010000025">
    <property type="protein sequence ID" value="KAK2816377.1"/>
    <property type="molecule type" value="Genomic_DNA"/>
</dbReference>
<organism evidence="2 3">
    <name type="scientific">Tachysurus vachellii</name>
    <name type="common">Darkbarbel catfish</name>
    <name type="synonym">Pelteobagrus vachellii</name>
    <dbReference type="NCBI Taxonomy" id="175792"/>
    <lineage>
        <taxon>Eukaryota</taxon>
        <taxon>Metazoa</taxon>
        <taxon>Chordata</taxon>
        <taxon>Craniata</taxon>
        <taxon>Vertebrata</taxon>
        <taxon>Euteleostomi</taxon>
        <taxon>Actinopterygii</taxon>
        <taxon>Neopterygii</taxon>
        <taxon>Teleostei</taxon>
        <taxon>Ostariophysi</taxon>
        <taxon>Siluriformes</taxon>
        <taxon>Bagridae</taxon>
        <taxon>Tachysurus</taxon>
    </lineage>
</organism>
<dbReference type="AlphaFoldDB" id="A0AA88LP07"/>
<keyword evidence="1" id="KW-0472">Membrane</keyword>
<keyword evidence="1" id="KW-1133">Transmembrane helix</keyword>
<keyword evidence="1" id="KW-0812">Transmembrane</keyword>
<feature type="transmembrane region" description="Helical" evidence="1">
    <location>
        <begin position="44"/>
        <end position="65"/>
    </location>
</feature>
<evidence type="ECO:0000313" key="2">
    <source>
        <dbReference type="EMBL" id="KAK2816377.1"/>
    </source>
</evidence>
<proteinExistence type="predicted"/>
<reference evidence="2" key="1">
    <citation type="submission" date="2023-08" db="EMBL/GenBank/DDBJ databases">
        <title>Pelteobagrus vachellii genome.</title>
        <authorList>
            <person name="Liu H."/>
        </authorList>
    </citation>
    <scope>NUCLEOTIDE SEQUENCE</scope>
    <source>
        <strain evidence="2">PRFRI_2022a</strain>
        <tissue evidence="2">Muscle</tissue>
    </source>
</reference>
<evidence type="ECO:0000313" key="3">
    <source>
        <dbReference type="Proteomes" id="UP001187315"/>
    </source>
</evidence>
<keyword evidence="3" id="KW-1185">Reference proteome</keyword>
<sequence>MILKGYADDQPQTYNCNLYQGNTNATLSKTVEKKNTNPCSDGNVLKHGGVILLLAVVFPLLSGMLKSQELCVKSKTKTRARL</sequence>
<gene>
    <name evidence="2" type="ORF">Q7C36_022648</name>
</gene>
<accession>A0AA88LP07</accession>
<dbReference type="Proteomes" id="UP001187315">
    <property type="component" value="Unassembled WGS sequence"/>
</dbReference>
<evidence type="ECO:0000256" key="1">
    <source>
        <dbReference type="SAM" id="Phobius"/>
    </source>
</evidence>